<dbReference type="GO" id="GO:0000466">
    <property type="term" value="P:maturation of 5.8S rRNA from tricistronic rRNA transcript (SSU-rRNA, 5.8S rRNA, LSU-rRNA)"/>
    <property type="evidence" value="ECO:0007669"/>
    <property type="project" value="UniProtKB-UniRule"/>
</dbReference>
<dbReference type="SMART" id="SM00320">
    <property type="entry name" value="WD40"/>
    <property type="match status" value="5"/>
</dbReference>
<comment type="subcellular location">
    <subcellularLocation>
        <location evidence="6">Nucleus</location>
        <location evidence="6">Nucleolus</location>
    </subcellularLocation>
    <subcellularLocation>
        <location evidence="6">Nucleus</location>
        <location evidence="6">Nucleoplasm</location>
    </subcellularLocation>
</comment>
<evidence type="ECO:0000256" key="5">
    <source>
        <dbReference type="ARBA" id="ARBA00023242"/>
    </source>
</evidence>
<feature type="compositionally biased region" description="Acidic residues" evidence="8">
    <location>
        <begin position="75"/>
        <end position="109"/>
    </location>
</feature>
<dbReference type="Proteomes" id="UP000186922">
    <property type="component" value="Unassembled WGS sequence"/>
</dbReference>
<evidence type="ECO:0000256" key="6">
    <source>
        <dbReference type="HAMAP-Rule" id="MF_03027"/>
    </source>
</evidence>
<keyword evidence="4" id="KW-0677">Repeat</keyword>
<dbReference type="InterPro" id="IPR015943">
    <property type="entry name" value="WD40/YVTN_repeat-like_dom_sf"/>
</dbReference>
<dbReference type="PANTHER" id="PTHR17605">
    <property type="entry name" value="RIBOSOME BIOGENESIS PROTEIN BOP1 BLOCK OF PROLIFERATION 1 PROTEIN"/>
    <property type="match status" value="1"/>
</dbReference>
<comment type="function">
    <text evidence="6">Required for maturation of ribosomal RNAs and formation of the large ribosomal subunit.</text>
</comment>
<keyword evidence="1 6" id="KW-0690">Ribosome biogenesis</keyword>
<dbReference type="HAMAP" id="MF_03027">
    <property type="entry name" value="BOP1"/>
    <property type="match status" value="1"/>
</dbReference>
<comment type="similarity">
    <text evidence="6">Belongs to the WD repeat BOP1/ERB1 family.</text>
</comment>
<dbReference type="SUPFAM" id="SSF50978">
    <property type="entry name" value="WD40 repeat-like"/>
    <property type="match status" value="1"/>
</dbReference>
<dbReference type="SMART" id="SM01035">
    <property type="entry name" value="BOP1NT"/>
    <property type="match status" value="1"/>
</dbReference>
<dbReference type="GO" id="GO:0000463">
    <property type="term" value="P:maturation of LSU-rRNA from tricistronic rRNA transcript (SSU-rRNA, 5.8S rRNA, LSU-rRNA)"/>
    <property type="evidence" value="ECO:0007669"/>
    <property type="project" value="UniProtKB-UniRule"/>
</dbReference>
<dbReference type="EMBL" id="BDGG01000002">
    <property type="protein sequence ID" value="GAU94030.1"/>
    <property type="molecule type" value="Genomic_DNA"/>
</dbReference>
<dbReference type="FunFam" id="2.130.10.10:FF:000576">
    <property type="entry name" value="Ribosome biogenesis protein ERB1"/>
    <property type="match status" value="1"/>
</dbReference>
<evidence type="ECO:0000256" key="3">
    <source>
        <dbReference type="ARBA" id="ARBA00022574"/>
    </source>
</evidence>
<dbReference type="InterPro" id="IPR001680">
    <property type="entry name" value="WD40_rpt"/>
</dbReference>
<dbReference type="Gene3D" id="2.130.10.10">
    <property type="entry name" value="YVTN repeat-like/Quinoprotein amine dehydrogenase"/>
    <property type="match status" value="1"/>
</dbReference>
<dbReference type="PROSITE" id="PS00678">
    <property type="entry name" value="WD_REPEATS_1"/>
    <property type="match status" value="1"/>
</dbReference>
<evidence type="ECO:0000256" key="4">
    <source>
        <dbReference type="ARBA" id="ARBA00022737"/>
    </source>
</evidence>
<dbReference type="GO" id="GO:0030687">
    <property type="term" value="C:preribosome, large subunit precursor"/>
    <property type="evidence" value="ECO:0007669"/>
    <property type="project" value="UniProtKB-UniRule"/>
</dbReference>
<dbReference type="GO" id="GO:0043021">
    <property type="term" value="F:ribonucleoprotein complex binding"/>
    <property type="evidence" value="ECO:0007669"/>
    <property type="project" value="UniProtKB-UniRule"/>
</dbReference>
<evidence type="ECO:0000256" key="7">
    <source>
        <dbReference type="PROSITE-ProRule" id="PRU00221"/>
    </source>
</evidence>
<protein>
    <recommendedName>
        <fullName evidence="6">Ribosome biogenesis protein BOP1 homolog</fullName>
    </recommendedName>
</protein>
<keyword evidence="2 6" id="KW-0698">rRNA processing</keyword>
<dbReference type="OrthoDB" id="5571054at2759"/>
<evidence type="ECO:0000313" key="11">
    <source>
        <dbReference type="Proteomes" id="UP000186922"/>
    </source>
</evidence>
<proteinExistence type="inferred from homology"/>
<dbReference type="GO" id="GO:0005654">
    <property type="term" value="C:nucleoplasm"/>
    <property type="evidence" value="ECO:0007669"/>
    <property type="project" value="UniProtKB-SubCell"/>
</dbReference>
<comment type="caution">
    <text evidence="10">The sequence shown here is derived from an EMBL/GenBank/DDBJ whole genome shotgun (WGS) entry which is preliminary data.</text>
</comment>
<feature type="region of interest" description="Disordered" evidence="8">
    <location>
        <begin position="1"/>
        <end position="144"/>
    </location>
</feature>
<name>A0A1D1UZJ3_RAMVA</name>
<keyword evidence="5 6" id="KW-0539">Nucleus</keyword>
<evidence type="ECO:0000256" key="2">
    <source>
        <dbReference type="ARBA" id="ARBA00022552"/>
    </source>
</evidence>
<dbReference type="PANTHER" id="PTHR17605:SF0">
    <property type="entry name" value="RIBOSOME BIOGENESIS PROTEIN BOP1"/>
    <property type="match status" value="1"/>
</dbReference>
<dbReference type="InterPro" id="IPR036322">
    <property type="entry name" value="WD40_repeat_dom_sf"/>
</dbReference>
<dbReference type="InterPro" id="IPR012953">
    <property type="entry name" value="BOP1_N_dom"/>
</dbReference>
<evidence type="ECO:0000313" key="10">
    <source>
        <dbReference type="EMBL" id="GAU94030.1"/>
    </source>
</evidence>
<evidence type="ECO:0000259" key="9">
    <source>
        <dbReference type="SMART" id="SM01035"/>
    </source>
</evidence>
<sequence length="806" mass="91269">MATSRPSKASKRRRQPSSDQQRKADIVDDAADNLVSLFVDHPASDEENNGDQEESPIDGEDGGGHEDENATGSDASDESSEYSDDDDEDEDEVEEEGSDNEDEDEEEKADEPVVGIGEEMASKPANDSALAKENGELASSSMPSYAVAADPKEYDFDSSDEEDVRNTVGNVPMEWYNDYPHIGYDWQGEKIIKPATANEIDKFLKRMDDPNFWKTVKDKLTGQDVVLSDQDLEIIQKLQLGKLTGSGEAYEPFEDIFSHEVMDTPLSSRAPSKRSFLPSLLEKDKVSKLVYAIKMGLIKPARDWKTPTDEAEEKEEQFYAIWTPEESIEDSKSARARKRNAISAPKIALPGHAESYNPPAEYLMTEKEKQRWRAEDREDRRLDFMPRQYKSLRLLPAWNRFIKDRFERCLDLYLCPRQRKMKVNVDPEDLIPKLPKPKDLQPFPTTEAVRYLGHSDIVRSISVHQDGQFLASGSDDCSARIWEVSTGRCYKTFVMPDPVVYVGWCPKRDLMLLAVAAGSSVYFLNPEVGNKLVSSNTDHLLDKVISSDVTNAITSFHKASPEERKQGFRITVRHSKKVANLTWHPKGDFFATIMGEGPAGMLIVHQLSKLTSDVPWKKLGTVTKVLFHDYVKTEKDEEEDPADKDPYKRVILVALQREVRIYNLKKLDTVSKKLEPNCNYVSCMAIHPKGDNVLVGSYDRRVSWFDLDSSNKPYQTMRHHSRGVRQVTFHKKYPLFASCSDDGSVIVSHGMVYNDLNQFPLIVPVKELKGHAHNVESGLNVLDVQFHPTQPWVFSAGADRTVRLYV</sequence>
<accession>A0A1D1UZJ3</accession>
<dbReference type="PROSITE" id="PS50082">
    <property type="entry name" value="WD_REPEATS_2"/>
    <property type="match status" value="1"/>
</dbReference>
<dbReference type="AlphaFoldDB" id="A0A1D1UZJ3"/>
<reference evidence="10 11" key="1">
    <citation type="journal article" date="2016" name="Nat. Commun.">
        <title>Extremotolerant tardigrade genome and improved radiotolerance of human cultured cells by tardigrade-unique protein.</title>
        <authorList>
            <person name="Hashimoto T."/>
            <person name="Horikawa D.D."/>
            <person name="Saito Y."/>
            <person name="Kuwahara H."/>
            <person name="Kozuka-Hata H."/>
            <person name="Shin-I T."/>
            <person name="Minakuchi Y."/>
            <person name="Ohishi K."/>
            <person name="Motoyama A."/>
            <person name="Aizu T."/>
            <person name="Enomoto A."/>
            <person name="Kondo K."/>
            <person name="Tanaka S."/>
            <person name="Hara Y."/>
            <person name="Koshikawa S."/>
            <person name="Sagara H."/>
            <person name="Miura T."/>
            <person name="Yokobori S."/>
            <person name="Miyagawa K."/>
            <person name="Suzuki Y."/>
            <person name="Kubo T."/>
            <person name="Oyama M."/>
            <person name="Kohara Y."/>
            <person name="Fujiyama A."/>
            <person name="Arakawa K."/>
            <person name="Katayama T."/>
            <person name="Toyoda A."/>
            <person name="Kunieda T."/>
        </authorList>
    </citation>
    <scope>NUCLEOTIDE SEQUENCE [LARGE SCALE GENOMIC DNA]</scope>
    <source>
        <strain evidence="10 11">YOKOZUNA-1</strain>
    </source>
</reference>
<evidence type="ECO:0000256" key="1">
    <source>
        <dbReference type="ARBA" id="ARBA00022517"/>
    </source>
</evidence>
<feature type="repeat" description="WD" evidence="7">
    <location>
        <begin position="451"/>
        <end position="492"/>
    </location>
</feature>
<keyword evidence="11" id="KW-1185">Reference proteome</keyword>
<keyword evidence="3 7" id="KW-0853">WD repeat</keyword>
<organism evidence="10 11">
    <name type="scientific">Ramazzottius varieornatus</name>
    <name type="common">Water bear</name>
    <name type="synonym">Tardigrade</name>
    <dbReference type="NCBI Taxonomy" id="947166"/>
    <lineage>
        <taxon>Eukaryota</taxon>
        <taxon>Metazoa</taxon>
        <taxon>Ecdysozoa</taxon>
        <taxon>Tardigrada</taxon>
        <taxon>Eutardigrada</taxon>
        <taxon>Parachela</taxon>
        <taxon>Hypsibioidea</taxon>
        <taxon>Ramazzottiidae</taxon>
        <taxon>Ramazzottius</taxon>
    </lineage>
</organism>
<dbReference type="Pfam" id="PF00400">
    <property type="entry name" value="WD40"/>
    <property type="match status" value="4"/>
</dbReference>
<dbReference type="GO" id="GO:0070545">
    <property type="term" value="C:PeBoW complex"/>
    <property type="evidence" value="ECO:0007669"/>
    <property type="project" value="TreeGrafter"/>
</dbReference>
<dbReference type="Pfam" id="PF08145">
    <property type="entry name" value="BOP1NT"/>
    <property type="match status" value="1"/>
</dbReference>
<dbReference type="InterPro" id="IPR019775">
    <property type="entry name" value="WD40_repeat_CS"/>
</dbReference>
<dbReference type="InterPro" id="IPR028598">
    <property type="entry name" value="BOP1/Erb1"/>
</dbReference>
<dbReference type="STRING" id="947166.A0A1D1UZJ3"/>
<feature type="domain" description="BOP1 N-terminal" evidence="9">
    <location>
        <begin position="176"/>
        <end position="444"/>
    </location>
</feature>
<dbReference type="PROSITE" id="PS50294">
    <property type="entry name" value="WD_REPEATS_REGION"/>
    <property type="match status" value="1"/>
</dbReference>
<feature type="compositionally biased region" description="Acidic residues" evidence="8">
    <location>
        <begin position="45"/>
        <end position="61"/>
    </location>
</feature>
<gene>
    <name evidence="10" type="primary">RvY_05878-1</name>
    <name evidence="10" type="synonym">RvY_05878.1</name>
    <name evidence="10" type="ORF">RvY_05878</name>
</gene>
<evidence type="ECO:0000256" key="8">
    <source>
        <dbReference type="SAM" id="MobiDB-lite"/>
    </source>
</evidence>